<proteinExistence type="inferred from homology"/>
<dbReference type="Proteomes" id="UP000283644">
    <property type="component" value="Unassembled WGS sequence"/>
</dbReference>
<protein>
    <submittedName>
        <fullName evidence="5">PucR family transcriptional regulator</fullName>
    </submittedName>
</protein>
<feature type="domain" description="PucR C-terminal helix-turn-helix" evidence="2">
    <location>
        <begin position="351"/>
        <end position="407"/>
    </location>
</feature>
<dbReference type="InterPro" id="IPR042070">
    <property type="entry name" value="PucR_C-HTH_sf"/>
</dbReference>
<evidence type="ECO:0000259" key="3">
    <source>
        <dbReference type="Pfam" id="PF14361"/>
    </source>
</evidence>
<evidence type="ECO:0000259" key="4">
    <source>
        <dbReference type="Pfam" id="PF17853"/>
    </source>
</evidence>
<dbReference type="Pfam" id="PF13556">
    <property type="entry name" value="HTH_30"/>
    <property type="match status" value="1"/>
</dbReference>
<dbReference type="InterPro" id="IPR025751">
    <property type="entry name" value="RsbRD_N_dom"/>
</dbReference>
<dbReference type="InterPro" id="IPR041522">
    <property type="entry name" value="CdaR_GGDEF"/>
</dbReference>
<dbReference type="InterPro" id="IPR025736">
    <property type="entry name" value="PucR_C-HTH_dom"/>
</dbReference>
<evidence type="ECO:0000313" key="6">
    <source>
        <dbReference type="Proteomes" id="UP000283644"/>
    </source>
</evidence>
<gene>
    <name evidence="5" type="ORF">D0Z08_15390</name>
</gene>
<reference evidence="5 6" key="1">
    <citation type="submission" date="2018-09" db="EMBL/GenBank/DDBJ databases">
        <title>Genome sequencing of Nocardioides immobilis CCTCC AB 2017083 for comparison to Nocardioides silvaticus.</title>
        <authorList>
            <person name="Li C."/>
            <person name="Wang G."/>
        </authorList>
    </citation>
    <scope>NUCLEOTIDE SEQUENCE [LARGE SCALE GENOMIC DNA]</scope>
    <source>
        <strain evidence="5 6">CCTCC AB 2017083</strain>
    </source>
</reference>
<name>A0A417Y103_9ACTN</name>
<dbReference type="Pfam" id="PF17853">
    <property type="entry name" value="GGDEF_2"/>
    <property type="match status" value="1"/>
</dbReference>
<dbReference type="PANTHER" id="PTHR33744">
    <property type="entry name" value="CARBOHYDRATE DIACID REGULATOR"/>
    <property type="match status" value="1"/>
</dbReference>
<dbReference type="PANTHER" id="PTHR33744:SF1">
    <property type="entry name" value="DNA-BINDING TRANSCRIPTIONAL ACTIVATOR ADER"/>
    <property type="match status" value="1"/>
</dbReference>
<evidence type="ECO:0000259" key="2">
    <source>
        <dbReference type="Pfam" id="PF13556"/>
    </source>
</evidence>
<sequence>MPMSAVDEQSNPAIRLPSVRALAATLAAEQQQEFADEMLSFIASALPALRQDEPLTRLARGTCLGMVELVLAMMEHAIPADRAEPPVVAIEYACLAAEHGLPLGDLLRSFRLGHACFGQILTDAIMALEQDPAELANAVRESERFSFAVVDVVSSGIGAVYVEECQRLNSRTASQRRDVVRALLDNDSINIARAEQLLGHRLIGPQLAFICWSDGDRAAPQRAVSALQETINAPRPVLLAMDAYAIAGWFDMSRGCVRVDELAAAAGAAAPAAHVALGPVLPGPSGFRSSRAGAERVRRVVSLSRRQAPTLTGWTDVALVDALSADLDAARALVRNELRALTRAGDDIEMLRHTAQAFVASGYSYAAVASSQHIHRNTALQRVKKAQELRGRPLTERPAELLAALALMDALGPALVDR</sequence>
<keyword evidence="6" id="KW-1185">Reference proteome</keyword>
<organism evidence="5 6">
    <name type="scientific">Nocardioides immobilis</name>
    <dbReference type="NCBI Taxonomy" id="2049295"/>
    <lineage>
        <taxon>Bacteria</taxon>
        <taxon>Bacillati</taxon>
        <taxon>Actinomycetota</taxon>
        <taxon>Actinomycetes</taxon>
        <taxon>Propionibacteriales</taxon>
        <taxon>Nocardioidaceae</taxon>
        <taxon>Nocardioides</taxon>
    </lineage>
</organism>
<dbReference type="Gene3D" id="1.10.10.2840">
    <property type="entry name" value="PucR C-terminal helix-turn-helix domain"/>
    <property type="match status" value="1"/>
</dbReference>
<dbReference type="AlphaFoldDB" id="A0A417Y103"/>
<evidence type="ECO:0000313" key="5">
    <source>
        <dbReference type="EMBL" id="RHW26332.1"/>
    </source>
</evidence>
<dbReference type="InterPro" id="IPR051448">
    <property type="entry name" value="CdaR-like_regulators"/>
</dbReference>
<dbReference type="EMBL" id="QXGH01000018">
    <property type="protein sequence ID" value="RHW26332.1"/>
    <property type="molecule type" value="Genomic_DNA"/>
</dbReference>
<accession>A0A417Y103</accession>
<dbReference type="Pfam" id="PF14361">
    <property type="entry name" value="RsbRD_N"/>
    <property type="match status" value="1"/>
</dbReference>
<feature type="domain" description="RsbT co-antagonist protein RsbRD N-terminal" evidence="3">
    <location>
        <begin position="33"/>
        <end position="176"/>
    </location>
</feature>
<evidence type="ECO:0000256" key="1">
    <source>
        <dbReference type="ARBA" id="ARBA00006754"/>
    </source>
</evidence>
<feature type="domain" description="CdaR GGDEF-like" evidence="4">
    <location>
        <begin position="187"/>
        <end position="300"/>
    </location>
</feature>
<comment type="similarity">
    <text evidence="1">Belongs to the CdaR family.</text>
</comment>
<comment type="caution">
    <text evidence="5">The sequence shown here is derived from an EMBL/GenBank/DDBJ whole genome shotgun (WGS) entry which is preliminary data.</text>
</comment>